<evidence type="ECO:0000313" key="3">
    <source>
        <dbReference type="Proteomes" id="UP000276133"/>
    </source>
</evidence>
<sequence length="103" mass="12498">MYNLLFDISLLILPYNMLLNVYILPYLKKKKKNLKIKESKKIFIQKKITIYEFGLKQRTLLFCQPEFWFQKRTVSDFCCCFKFWSLKNGSDHTTSKSNYSQQF</sequence>
<comment type="caution">
    <text evidence="2">The sequence shown here is derived from an EMBL/GenBank/DDBJ whole genome shotgun (WGS) entry which is preliminary data.</text>
</comment>
<keyword evidence="1" id="KW-0812">Transmembrane</keyword>
<evidence type="ECO:0000256" key="1">
    <source>
        <dbReference type="SAM" id="Phobius"/>
    </source>
</evidence>
<organism evidence="2 3">
    <name type="scientific">Brachionus plicatilis</name>
    <name type="common">Marine rotifer</name>
    <name type="synonym">Brachionus muelleri</name>
    <dbReference type="NCBI Taxonomy" id="10195"/>
    <lineage>
        <taxon>Eukaryota</taxon>
        <taxon>Metazoa</taxon>
        <taxon>Spiralia</taxon>
        <taxon>Gnathifera</taxon>
        <taxon>Rotifera</taxon>
        <taxon>Eurotatoria</taxon>
        <taxon>Monogononta</taxon>
        <taxon>Pseudotrocha</taxon>
        <taxon>Ploima</taxon>
        <taxon>Brachionidae</taxon>
        <taxon>Brachionus</taxon>
    </lineage>
</organism>
<dbReference type="Proteomes" id="UP000276133">
    <property type="component" value="Unassembled WGS sequence"/>
</dbReference>
<accession>A0A3M7RWS4</accession>
<keyword evidence="1" id="KW-0472">Membrane</keyword>
<feature type="transmembrane region" description="Helical" evidence="1">
    <location>
        <begin position="6"/>
        <end position="27"/>
    </location>
</feature>
<evidence type="ECO:0008006" key="4">
    <source>
        <dbReference type="Google" id="ProtNLM"/>
    </source>
</evidence>
<protein>
    <recommendedName>
        <fullName evidence="4">Transmembrane protein</fullName>
    </recommendedName>
</protein>
<evidence type="ECO:0000313" key="2">
    <source>
        <dbReference type="EMBL" id="RNA27890.1"/>
    </source>
</evidence>
<name>A0A3M7RWS4_BRAPC</name>
<keyword evidence="3" id="KW-1185">Reference proteome</keyword>
<reference evidence="2 3" key="1">
    <citation type="journal article" date="2018" name="Sci. Rep.">
        <title>Genomic signatures of local adaptation to the degree of environmental predictability in rotifers.</title>
        <authorList>
            <person name="Franch-Gras L."/>
            <person name="Hahn C."/>
            <person name="Garcia-Roger E.M."/>
            <person name="Carmona M.J."/>
            <person name="Serra M."/>
            <person name="Gomez A."/>
        </authorList>
    </citation>
    <scope>NUCLEOTIDE SEQUENCE [LARGE SCALE GENOMIC DNA]</scope>
    <source>
        <strain evidence="2">HYR1</strain>
    </source>
</reference>
<gene>
    <name evidence="2" type="ORF">BpHYR1_036546</name>
</gene>
<proteinExistence type="predicted"/>
<dbReference type="EMBL" id="REGN01002478">
    <property type="protein sequence ID" value="RNA27890.1"/>
    <property type="molecule type" value="Genomic_DNA"/>
</dbReference>
<keyword evidence="1" id="KW-1133">Transmembrane helix</keyword>
<dbReference type="AlphaFoldDB" id="A0A3M7RWS4"/>